<dbReference type="InterPro" id="IPR036097">
    <property type="entry name" value="HisK_dim/P_sf"/>
</dbReference>
<evidence type="ECO:0000259" key="13">
    <source>
        <dbReference type="PROSITE" id="PS50110"/>
    </source>
</evidence>
<comment type="catalytic activity">
    <reaction evidence="1">
        <text>ATP + protein L-histidine = ADP + protein N-phospho-L-histidine.</text>
        <dbReference type="EC" id="2.7.13.3"/>
    </reaction>
</comment>
<keyword evidence="11" id="KW-0472">Membrane</keyword>
<keyword evidence="7" id="KW-0902">Two-component regulatory system</keyword>
<keyword evidence="5" id="KW-0418">Kinase</keyword>
<evidence type="ECO:0000259" key="12">
    <source>
        <dbReference type="PROSITE" id="PS50109"/>
    </source>
</evidence>
<keyword evidence="6" id="KW-0378">Hydrolase</keyword>
<dbReference type="EMBL" id="VTXW01000001">
    <property type="protein sequence ID" value="NOH31908.1"/>
    <property type="molecule type" value="Genomic_DNA"/>
</dbReference>
<evidence type="ECO:0000256" key="7">
    <source>
        <dbReference type="ARBA" id="ARBA00023012"/>
    </source>
</evidence>
<evidence type="ECO:0000256" key="5">
    <source>
        <dbReference type="ARBA" id="ARBA00022777"/>
    </source>
</evidence>
<feature type="coiled-coil region" evidence="9">
    <location>
        <begin position="173"/>
        <end position="230"/>
    </location>
</feature>
<dbReference type="GO" id="GO:0000155">
    <property type="term" value="F:phosphorelay sensor kinase activity"/>
    <property type="evidence" value="ECO:0007669"/>
    <property type="project" value="InterPro"/>
</dbReference>
<dbReference type="Proteomes" id="UP000525336">
    <property type="component" value="Unassembled WGS sequence"/>
</dbReference>
<dbReference type="PANTHER" id="PTHR43047:SF78">
    <property type="entry name" value="SENSORY_REGULATORY PROTEIN RPFC"/>
    <property type="match status" value="1"/>
</dbReference>
<dbReference type="Pfam" id="PF02518">
    <property type="entry name" value="HATPase_c"/>
    <property type="match status" value="1"/>
</dbReference>
<reference evidence="14 15" key="1">
    <citation type="submission" date="2019-09" db="EMBL/GenBank/DDBJ databases">
        <title>Draft genome sequencing and comparative genomics of hatchery-associated Vibrios.</title>
        <authorList>
            <person name="Kehlet-Delgado H."/>
            <person name="Mueller R.S."/>
        </authorList>
    </citation>
    <scope>NUCLEOTIDE SEQUENCE [LARGE SCALE GENOMIC DNA]</scope>
    <source>
        <strain evidence="14 15">00-90-10</strain>
    </source>
</reference>
<feature type="region of interest" description="Disordered" evidence="10">
    <location>
        <begin position="647"/>
        <end position="670"/>
    </location>
</feature>
<accession>A0A7Y3YL97</accession>
<dbReference type="PRINTS" id="PR00344">
    <property type="entry name" value="BCTRLSENSOR"/>
</dbReference>
<dbReference type="Gene3D" id="1.10.287.130">
    <property type="match status" value="1"/>
</dbReference>
<dbReference type="RefSeq" id="WP_171366396.1">
    <property type="nucleotide sequence ID" value="NZ_VTXW01000001.1"/>
</dbReference>
<proteinExistence type="predicted"/>
<evidence type="ECO:0000256" key="1">
    <source>
        <dbReference type="ARBA" id="ARBA00000085"/>
    </source>
</evidence>
<organism evidence="14 15">
    <name type="scientific">Vibrio chagasii</name>
    <dbReference type="NCBI Taxonomy" id="170679"/>
    <lineage>
        <taxon>Bacteria</taxon>
        <taxon>Pseudomonadati</taxon>
        <taxon>Pseudomonadota</taxon>
        <taxon>Gammaproteobacteria</taxon>
        <taxon>Vibrionales</taxon>
        <taxon>Vibrionaceae</taxon>
        <taxon>Vibrio</taxon>
    </lineage>
</organism>
<dbReference type="FunFam" id="3.30.565.10:FF:000010">
    <property type="entry name" value="Sensor histidine kinase RcsC"/>
    <property type="match status" value="1"/>
</dbReference>
<keyword evidence="4" id="KW-0808">Transferase</keyword>
<sequence length="795" mass="88993">MNKIRLIFLLFISIFIGLVSFIMLTYFEHEKVANYGESVRELGHEVLEMRDQITNSALAGISNPYQLSENLVTLEKELQELNLSYQGKSIHSTFFQSLQTRQLLEHFDNASMSNVDTLDNLVGLSVVRQFILRSLTLLLTNTESASSDFDAKSQLSIQSEMLTSILFAGASIQAESNSELAKLSQTFTELNQQQSQLLSQVLSVHSMEYIEQIEHQLMDSQHQLKGLTVKLIIALTLLTFAFSLILFIHRLFELKRNNLSYQEAADTAQKASEAKSLFLATMSHELRTPMNGVLGIAQIIKEDSQNADTRKQAQIIIDSGQHLVTILNDILDFSKVEQGKMELELSPFSVTDVVTHLDKTLTPLATDKGISFVIKDNIPTNIQLIGDSARTRQILFNLAGNAVKFTESGKVEVEFEITPTTPPSVNIMVSDTGIGIAEDKVDHIFTAFEQAELSTTRKFGGTGLGLSIVKQLVELMGGTIDVSSQLHVGTRFTISLPLEMHELEKQTTEQASTSINKTLNDFTVLLVEDNKINAMVIKKFCESINMTVENAYDGLQALDKLATNQYDLIIMDNHMPNMSGIEAIQKIRNELKLTTVIFACTADVFKEAHDEFLVAGANFVLTKPLQKNSLQNAINEFHHQFEINRHQSVHSRQSTETSNSNVTMLTRPPKNKLPLTEEEISRSPLLEGDKLEGNEKLECLNNLVDELENEIDELIALFSDDKPDDLSRTLKAVIAIASKHEMYEVLELAISAAQTTEQHIMPEAELLQQLINRLMVNSHQATRLILKLNQQRKTG</sequence>
<protein>
    <recommendedName>
        <fullName evidence="2">histidine kinase</fullName>
        <ecNumber evidence="2">2.7.13.3</ecNumber>
    </recommendedName>
</protein>
<keyword evidence="11" id="KW-1133">Transmembrane helix</keyword>
<evidence type="ECO:0000256" key="9">
    <source>
        <dbReference type="SAM" id="Coils"/>
    </source>
</evidence>
<feature type="modified residue" description="4-aspartylphosphate" evidence="8">
    <location>
        <position position="572"/>
    </location>
</feature>
<dbReference type="CDD" id="cd17546">
    <property type="entry name" value="REC_hyHK_CKI1_RcsC-like"/>
    <property type="match status" value="1"/>
</dbReference>
<dbReference type="SMART" id="SM00388">
    <property type="entry name" value="HisKA"/>
    <property type="match status" value="1"/>
</dbReference>
<comment type="caution">
    <text evidence="14">The sequence shown here is derived from an EMBL/GenBank/DDBJ whole genome shotgun (WGS) entry which is preliminary data.</text>
</comment>
<dbReference type="Pfam" id="PF00072">
    <property type="entry name" value="Response_reg"/>
    <property type="match status" value="1"/>
</dbReference>
<feature type="transmembrane region" description="Helical" evidence="11">
    <location>
        <begin position="231"/>
        <end position="252"/>
    </location>
</feature>
<keyword evidence="3 8" id="KW-0597">Phosphoprotein</keyword>
<dbReference type="Gene3D" id="3.40.50.2300">
    <property type="match status" value="1"/>
</dbReference>
<keyword evidence="11" id="KW-0812">Transmembrane</keyword>
<dbReference type="CDD" id="cd16922">
    <property type="entry name" value="HATPase_EvgS-ArcB-TorS-like"/>
    <property type="match status" value="1"/>
</dbReference>
<evidence type="ECO:0000313" key="14">
    <source>
        <dbReference type="EMBL" id="NOH31908.1"/>
    </source>
</evidence>
<dbReference type="SMART" id="SM00387">
    <property type="entry name" value="HATPase_c"/>
    <property type="match status" value="1"/>
</dbReference>
<dbReference type="PANTHER" id="PTHR43047">
    <property type="entry name" value="TWO-COMPONENT HISTIDINE PROTEIN KINASE"/>
    <property type="match status" value="1"/>
</dbReference>
<dbReference type="InterPro" id="IPR003594">
    <property type="entry name" value="HATPase_dom"/>
</dbReference>
<evidence type="ECO:0000256" key="10">
    <source>
        <dbReference type="SAM" id="MobiDB-lite"/>
    </source>
</evidence>
<gene>
    <name evidence="14" type="ORF">F0245_00675</name>
</gene>
<evidence type="ECO:0000256" key="4">
    <source>
        <dbReference type="ARBA" id="ARBA00022679"/>
    </source>
</evidence>
<name>A0A7Y3YL97_9VIBR</name>
<keyword evidence="9" id="KW-0175">Coiled coil</keyword>
<feature type="domain" description="Response regulatory" evidence="13">
    <location>
        <begin position="523"/>
        <end position="638"/>
    </location>
</feature>
<dbReference type="SUPFAM" id="SSF52172">
    <property type="entry name" value="CheY-like"/>
    <property type="match status" value="1"/>
</dbReference>
<feature type="compositionally biased region" description="Polar residues" evidence="10">
    <location>
        <begin position="650"/>
        <end position="664"/>
    </location>
</feature>
<evidence type="ECO:0000256" key="2">
    <source>
        <dbReference type="ARBA" id="ARBA00012438"/>
    </source>
</evidence>
<dbReference type="SMART" id="SM00448">
    <property type="entry name" value="REC"/>
    <property type="match status" value="1"/>
</dbReference>
<dbReference type="SUPFAM" id="SSF55874">
    <property type="entry name" value="ATPase domain of HSP90 chaperone/DNA topoisomerase II/histidine kinase"/>
    <property type="match status" value="1"/>
</dbReference>
<evidence type="ECO:0000256" key="8">
    <source>
        <dbReference type="PROSITE-ProRule" id="PRU00169"/>
    </source>
</evidence>
<feature type="transmembrane region" description="Helical" evidence="11">
    <location>
        <begin position="6"/>
        <end position="27"/>
    </location>
</feature>
<feature type="domain" description="Histidine kinase" evidence="12">
    <location>
        <begin position="281"/>
        <end position="500"/>
    </location>
</feature>
<dbReference type="Pfam" id="PF00512">
    <property type="entry name" value="HisKA"/>
    <property type="match status" value="1"/>
</dbReference>
<evidence type="ECO:0000313" key="15">
    <source>
        <dbReference type="Proteomes" id="UP000525336"/>
    </source>
</evidence>
<dbReference type="CDD" id="cd00082">
    <property type="entry name" value="HisKA"/>
    <property type="match status" value="1"/>
</dbReference>
<dbReference type="InterPro" id="IPR005467">
    <property type="entry name" value="His_kinase_dom"/>
</dbReference>
<dbReference type="InterPro" id="IPR011006">
    <property type="entry name" value="CheY-like_superfamily"/>
</dbReference>
<evidence type="ECO:0000256" key="11">
    <source>
        <dbReference type="SAM" id="Phobius"/>
    </source>
</evidence>
<feature type="coiled-coil region" evidence="9">
    <location>
        <begin position="690"/>
        <end position="717"/>
    </location>
</feature>
<evidence type="ECO:0000256" key="6">
    <source>
        <dbReference type="ARBA" id="ARBA00022801"/>
    </source>
</evidence>
<dbReference type="InterPro" id="IPR036890">
    <property type="entry name" value="HATPase_C_sf"/>
</dbReference>
<dbReference type="AlphaFoldDB" id="A0A7Y3YL97"/>
<evidence type="ECO:0000256" key="3">
    <source>
        <dbReference type="ARBA" id="ARBA00022553"/>
    </source>
</evidence>
<dbReference type="InterPro" id="IPR003661">
    <property type="entry name" value="HisK_dim/P_dom"/>
</dbReference>
<dbReference type="Gene3D" id="3.30.565.10">
    <property type="entry name" value="Histidine kinase-like ATPase, C-terminal domain"/>
    <property type="match status" value="1"/>
</dbReference>
<dbReference type="InterPro" id="IPR001789">
    <property type="entry name" value="Sig_transdc_resp-reg_receiver"/>
</dbReference>
<dbReference type="EC" id="2.7.13.3" evidence="2"/>
<dbReference type="SUPFAM" id="SSF47384">
    <property type="entry name" value="Homodimeric domain of signal transducing histidine kinase"/>
    <property type="match status" value="1"/>
</dbReference>
<dbReference type="GO" id="GO:0016787">
    <property type="term" value="F:hydrolase activity"/>
    <property type="evidence" value="ECO:0007669"/>
    <property type="project" value="UniProtKB-KW"/>
</dbReference>
<dbReference type="PROSITE" id="PS50109">
    <property type="entry name" value="HIS_KIN"/>
    <property type="match status" value="1"/>
</dbReference>
<dbReference type="InterPro" id="IPR004358">
    <property type="entry name" value="Sig_transdc_His_kin-like_C"/>
</dbReference>
<dbReference type="PROSITE" id="PS50110">
    <property type="entry name" value="RESPONSE_REGULATORY"/>
    <property type="match status" value="1"/>
</dbReference>